<accession>A0A345MSR1</accession>
<evidence type="ECO:0000313" key="3">
    <source>
        <dbReference type="Proteomes" id="UP000281127"/>
    </source>
</evidence>
<evidence type="ECO:0000313" key="2">
    <source>
        <dbReference type="EMBL" id="AXH74411.1"/>
    </source>
</evidence>
<keyword evidence="1" id="KW-0472">Membrane</keyword>
<reference evidence="2 3" key="1">
    <citation type="submission" date="2018-07" db="EMBL/GenBank/DDBJ databases">
        <title>Uncovering a Universe of Circular DNA Viruses in Animal Metagenomes.</title>
        <authorList>
            <person name="Tisza M."/>
            <person name="Buck C."/>
            <person name="Pastrana D."/>
            <person name="Welch N."/>
            <person name="Peretti A."/>
        </authorList>
    </citation>
    <scope>NUCLEOTIDE SEQUENCE [LARGE SCALE GENOMIC DNA]</scope>
    <source>
        <strain evidence="2">Ctdg299</strain>
    </source>
</reference>
<name>A0A345MSR1_9VIRU</name>
<dbReference type="Proteomes" id="UP000281127">
    <property type="component" value="Segment"/>
</dbReference>
<keyword evidence="3" id="KW-1185">Reference proteome</keyword>
<feature type="transmembrane region" description="Helical" evidence="1">
    <location>
        <begin position="78"/>
        <end position="96"/>
    </location>
</feature>
<keyword evidence="1" id="KW-0812">Transmembrane</keyword>
<sequence length="125" mass="14109">MKALPVKEALVPSVLLLFPYHQTVQMQPLVSMTFPCHKYPFGSPSSRSMQHERFLFQGTSRVRKKYSLCIKTKHHNNFVTLILFIALAYVICLVSISKQFSRGCGADKANSSYISGFSGYRGTQI</sequence>
<organism evidence="2 3">
    <name type="scientific">Cressdnaviricota sp</name>
    <dbReference type="NCBI Taxonomy" id="2748378"/>
    <lineage>
        <taxon>Viruses</taxon>
        <taxon>Monodnaviria</taxon>
        <taxon>Shotokuvirae</taxon>
        <taxon>Cressdnaviricota</taxon>
    </lineage>
</organism>
<proteinExistence type="predicted"/>
<evidence type="ECO:0008006" key="4">
    <source>
        <dbReference type="Google" id="ProtNLM"/>
    </source>
</evidence>
<protein>
    <recommendedName>
        <fullName evidence="4">Transmembrane protein</fullName>
    </recommendedName>
</protein>
<dbReference type="EMBL" id="MH616944">
    <property type="protein sequence ID" value="AXH74411.1"/>
    <property type="molecule type" value="Genomic_DNA"/>
</dbReference>
<keyword evidence="1" id="KW-1133">Transmembrane helix</keyword>
<evidence type="ECO:0000256" key="1">
    <source>
        <dbReference type="SAM" id="Phobius"/>
    </source>
</evidence>